<evidence type="ECO:0000256" key="2">
    <source>
        <dbReference type="ARBA" id="ARBA00023242"/>
    </source>
</evidence>
<sequence>MVSTRRRTNSKEEEEKEEPLQHEEQEESSASESEEEDEKDETDVDISAEEIKHAIALATEAATKTFGWNTNKKSSSMSNPLSDIIPGYIAPMTLDSSGLTELKSSKKKLAKETIGKSKSMSTSISNKTNFASKNFKMAKKNPATLAANKTNAGADWFNFEASANSEALQADIAVIRNRNYIDPKKFYKASDFSKKGSHMVQLGTVIEGSMESKYSNRLTKKERRNNVAEEIMGEVFASKDDYVKKKFRNMQREKSVAGKKFARKGKKSFRKKR</sequence>
<reference evidence="5 6" key="1">
    <citation type="journal article" date="2021" name="Sci. Rep.">
        <title>The genome of the diatom Chaetoceros tenuissimus carries an ancient integrated fragment of an extant virus.</title>
        <authorList>
            <person name="Hongo Y."/>
            <person name="Kimura K."/>
            <person name="Takaki Y."/>
            <person name="Yoshida Y."/>
            <person name="Baba S."/>
            <person name="Kobayashi G."/>
            <person name="Nagasaki K."/>
            <person name="Hano T."/>
            <person name="Tomaru Y."/>
        </authorList>
    </citation>
    <scope>NUCLEOTIDE SEQUENCE [LARGE SCALE GENOMIC DNA]</scope>
    <source>
        <strain evidence="5 6">NIES-3715</strain>
    </source>
</reference>
<dbReference type="PANTHER" id="PTHR21686">
    <property type="entry name" value="DEOXYNUCLEOTIDYLTRANSFERASE TERMINAL-INTERACTING PROTEIN 2"/>
    <property type="match status" value="1"/>
</dbReference>
<feature type="compositionally biased region" description="Acidic residues" evidence="3">
    <location>
        <begin position="24"/>
        <end position="48"/>
    </location>
</feature>
<feature type="region of interest" description="Disordered" evidence="3">
    <location>
        <begin position="254"/>
        <end position="273"/>
    </location>
</feature>
<gene>
    <name evidence="5" type="ORF">CTEN210_08803</name>
</gene>
<organism evidence="5 6">
    <name type="scientific">Chaetoceros tenuissimus</name>
    <dbReference type="NCBI Taxonomy" id="426638"/>
    <lineage>
        <taxon>Eukaryota</taxon>
        <taxon>Sar</taxon>
        <taxon>Stramenopiles</taxon>
        <taxon>Ochrophyta</taxon>
        <taxon>Bacillariophyta</taxon>
        <taxon>Coscinodiscophyceae</taxon>
        <taxon>Chaetocerotophycidae</taxon>
        <taxon>Chaetocerotales</taxon>
        <taxon>Chaetocerotaceae</taxon>
        <taxon>Chaetoceros</taxon>
    </lineage>
</organism>
<keyword evidence="6" id="KW-1185">Reference proteome</keyword>
<dbReference type="GO" id="GO:0006396">
    <property type="term" value="P:RNA processing"/>
    <property type="evidence" value="ECO:0007669"/>
    <property type="project" value="TreeGrafter"/>
</dbReference>
<evidence type="ECO:0000256" key="3">
    <source>
        <dbReference type="SAM" id="MobiDB-lite"/>
    </source>
</evidence>
<accession>A0AAD3CUJ5</accession>
<feature type="region of interest" description="Disordered" evidence="3">
    <location>
        <begin position="1"/>
        <end position="51"/>
    </location>
</feature>
<feature type="domain" description="Fcf2 pre-rRNA processing C-terminal" evidence="4">
    <location>
        <begin position="149"/>
        <end position="246"/>
    </location>
</feature>
<dbReference type="EMBL" id="BLLK01000045">
    <property type="protein sequence ID" value="GFH52327.1"/>
    <property type="molecule type" value="Genomic_DNA"/>
</dbReference>
<evidence type="ECO:0000313" key="6">
    <source>
        <dbReference type="Proteomes" id="UP001054902"/>
    </source>
</evidence>
<dbReference type="GO" id="GO:0003723">
    <property type="term" value="F:RNA binding"/>
    <property type="evidence" value="ECO:0007669"/>
    <property type="project" value="TreeGrafter"/>
</dbReference>
<dbReference type="InterPro" id="IPR014810">
    <property type="entry name" value="Fcf2_C"/>
</dbReference>
<evidence type="ECO:0000313" key="5">
    <source>
        <dbReference type="EMBL" id="GFH52327.1"/>
    </source>
</evidence>
<comment type="subcellular location">
    <subcellularLocation>
        <location evidence="1">Nucleus</location>
        <location evidence="1">Nucleolus</location>
    </subcellularLocation>
</comment>
<dbReference type="Pfam" id="PF08698">
    <property type="entry name" value="Fcf2"/>
    <property type="match status" value="1"/>
</dbReference>
<proteinExistence type="predicted"/>
<protein>
    <recommendedName>
        <fullName evidence="4">Fcf2 pre-rRNA processing C-terminal domain-containing protein</fullName>
    </recommendedName>
</protein>
<feature type="compositionally biased region" description="Basic residues" evidence="3">
    <location>
        <begin position="260"/>
        <end position="273"/>
    </location>
</feature>
<dbReference type="PANTHER" id="PTHR21686:SF12">
    <property type="entry name" value="DEOXYNUCLEOTIDYLTRANSFERASE TERMINAL-INTERACTING PROTEIN 2"/>
    <property type="match status" value="1"/>
</dbReference>
<evidence type="ECO:0000259" key="4">
    <source>
        <dbReference type="Pfam" id="PF08698"/>
    </source>
</evidence>
<name>A0AAD3CUJ5_9STRA</name>
<evidence type="ECO:0000256" key="1">
    <source>
        <dbReference type="ARBA" id="ARBA00004604"/>
    </source>
</evidence>
<dbReference type="GO" id="GO:0005730">
    <property type="term" value="C:nucleolus"/>
    <property type="evidence" value="ECO:0007669"/>
    <property type="project" value="UniProtKB-SubCell"/>
</dbReference>
<dbReference type="AlphaFoldDB" id="A0AAD3CUJ5"/>
<comment type="caution">
    <text evidence="5">The sequence shown here is derived from an EMBL/GenBank/DDBJ whole genome shotgun (WGS) entry which is preliminary data.</text>
</comment>
<dbReference type="Proteomes" id="UP001054902">
    <property type="component" value="Unassembled WGS sequence"/>
</dbReference>
<dbReference type="InterPro" id="IPR039883">
    <property type="entry name" value="Fcf2/DNTTIP2"/>
</dbReference>
<keyword evidence="2" id="KW-0539">Nucleus</keyword>
<feature type="compositionally biased region" description="Basic and acidic residues" evidence="3">
    <location>
        <begin position="9"/>
        <end position="23"/>
    </location>
</feature>